<feature type="compositionally biased region" description="Low complexity" evidence="2">
    <location>
        <begin position="262"/>
        <end position="275"/>
    </location>
</feature>
<feature type="compositionally biased region" description="Low complexity" evidence="2">
    <location>
        <begin position="328"/>
        <end position="339"/>
    </location>
</feature>
<dbReference type="Proteomes" id="UP001151760">
    <property type="component" value="Unassembled WGS sequence"/>
</dbReference>
<keyword evidence="1" id="KW-0175">Coiled coil</keyword>
<name>A0ABQ5CP89_9ASTR</name>
<feature type="coiled-coil region" evidence="1">
    <location>
        <begin position="866"/>
        <end position="900"/>
    </location>
</feature>
<dbReference type="EMBL" id="BQNB010014437">
    <property type="protein sequence ID" value="GJT28162.1"/>
    <property type="molecule type" value="Genomic_DNA"/>
</dbReference>
<evidence type="ECO:0000256" key="2">
    <source>
        <dbReference type="SAM" id="MobiDB-lite"/>
    </source>
</evidence>
<evidence type="ECO:0000259" key="3">
    <source>
        <dbReference type="SMART" id="SM00343"/>
    </source>
</evidence>
<feature type="compositionally biased region" description="Basic and acidic residues" evidence="2">
    <location>
        <begin position="1015"/>
        <end position="1038"/>
    </location>
</feature>
<evidence type="ECO:0000256" key="1">
    <source>
        <dbReference type="SAM" id="Coils"/>
    </source>
</evidence>
<gene>
    <name evidence="4" type="ORF">Tco_0908437</name>
</gene>
<feature type="compositionally biased region" description="Polar residues" evidence="2">
    <location>
        <begin position="347"/>
        <end position="357"/>
    </location>
</feature>
<reference evidence="4" key="1">
    <citation type="journal article" date="2022" name="Int. J. Mol. Sci.">
        <title>Draft Genome of Tanacetum Coccineum: Genomic Comparison of Closely Related Tanacetum-Family Plants.</title>
        <authorList>
            <person name="Yamashiro T."/>
            <person name="Shiraishi A."/>
            <person name="Nakayama K."/>
            <person name="Satake H."/>
        </authorList>
    </citation>
    <scope>NUCLEOTIDE SEQUENCE</scope>
</reference>
<reference evidence="4" key="2">
    <citation type="submission" date="2022-01" db="EMBL/GenBank/DDBJ databases">
        <authorList>
            <person name="Yamashiro T."/>
            <person name="Shiraishi A."/>
            <person name="Satake H."/>
            <person name="Nakayama K."/>
        </authorList>
    </citation>
    <scope>NUCLEOTIDE SEQUENCE</scope>
</reference>
<proteinExistence type="predicted"/>
<accession>A0ABQ5CP89</accession>
<feature type="coiled-coil region" evidence="1">
    <location>
        <begin position="501"/>
        <end position="528"/>
    </location>
</feature>
<dbReference type="PANTHER" id="PTHR47150:SF4">
    <property type="entry name" value="HARBINGER TRANSPOSASE-DERIVED PROTEIN-RELATED"/>
    <property type="match status" value="1"/>
</dbReference>
<sequence length="1127" mass="128594">MARPLFNEIVTAVIDHDPFFRNNFDCTGKEGISGLLKCTSAIRQLAYGVHAEFLDEYMQISERISHLALDHFCESVMQIYGPEYLRKPTVTDVEKLYLHHEEKHGFPRILGSLDFNTSSTDSQMHNNIMAAGSKDRPPILGPGRYSQWRSRFLRYIDTKPNGAGLSKCILSGPYVPSSVLIQAVAAAEANEMWIAIERLQQGESLNVQDVKTNLFWEFGKFTSRDGESMESYYSRQSANPLALFAAAQPYLDNYYQAPKPQRTTATSSSTRPSASTRHKGKEITKLVTPQSESVSEEDSDPEQAQRDKDMQKNLALLAKYFKRLYKPTNNNLRTSSNSRNKTEDTTPRYNNNNQSGQFENQRTMTVVGARETVGSQVVQQTGIQCFNCKGYEHYAKECRKPKLEVSAEESSSIDQPLEQVQNHDENNAFANVRRHSEQPESINDTYVLETDDSNVTPDSSNICTNDNQIDQNASECVDERAALANLIANLTLDTEENKTILKQLKKANASLTQELKECRTNLDETGRALGEATSCRDSCLIALQNKQNEFEKYKAFNDRTIDYEILQTKLNETLGLLALKDIEIKEGLKTKAYEISVLNQKHDELVKKSLLTKSQLEGYLKENTKVISDLKVKEDKDIDKMIEMDKQLKFLNEIVYTRNQSIQTIHMLAPKCATYNGRLTFANPRYLKKAQSEKPCLYEIPFDTSDPANRFAPEREETMTLDNESRSKLNKDIVKPYDYTKQNSLYEIFKAPSLEYLYQLERTKEVRKTMWRKPFVRTRPNIAKNIAFLPVSKSISKSRQVFNDMTFNINQFREIVDQTWLKHTSSCFRVPTAHDMELLIKTLLMPLSIKSQNDSFRFEHELKTEMHEDFEYVKSLEKEIDELESEKADFSNIYDLLLEECVSKDVICSYLNSLSKLNAHAELQCMYLHKVKECKCLALKLSKQTESVNKEVHNTLLKICKENGSNVFRKEREQYHEIHDLKAQMQDKNIAINKLKKLVEKCKGKSVETQFDETDIQKESQKRPNQARDGKDKGGTFLDKRPLIAHHLESKSKVCHSRSKAIVAKVSTSASTSGVSPDVAELKDMVRALLLDRQTSPVPAPAPVKAIEQSCVTCGGAHSYRNSLANR</sequence>
<protein>
    <recommendedName>
        <fullName evidence="3">CCHC-type domain-containing protein</fullName>
    </recommendedName>
</protein>
<dbReference type="PANTHER" id="PTHR47150">
    <property type="entry name" value="OS12G0169200 PROTEIN"/>
    <property type="match status" value="1"/>
</dbReference>
<keyword evidence="5" id="KW-1185">Reference proteome</keyword>
<feature type="region of interest" description="Disordered" evidence="2">
    <location>
        <begin position="259"/>
        <end position="307"/>
    </location>
</feature>
<evidence type="ECO:0000313" key="5">
    <source>
        <dbReference type="Proteomes" id="UP001151760"/>
    </source>
</evidence>
<feature type="region of interest" description="Disordered" evidence="2">
    <location>
        <begin position="327"/>
        <end position="357"/>
    </location>
</feature>
<comment type="caution">
    <text evidence="4">The sequence shown here is derived from an EMBL/GenBank/DDBJ whole genome shotgun (WGS) entry which is preliminary data.</text>
</comment>
<feature type="region of interest" description="Disordered" evidence="2">
    <location>
        <begin position="1013"/>
        <end position="1038"/>
    </location>
</feature>
<dbReference type="InterPro" id="IPR001878">
    <property type="entry name" value="Znf_CCHC"/>
</dbReference>
<dbReference type="Gene3D" id="4.10.60.10">
    <property type="entry name" value="Zinc finger, CCHC-type"/>
    <property type="match status" value="1"/>
</dbReference>
<evidence type="ECO:0000313" key="4">
    <source>
        <dbReference type="EMBL" id="GJT28162.1"/>
    </source>
</evidence>
<organism evidence="4 5">
    <name type="scientific">Tanacetum coccineum</name>
    <dbReference type="NCBI Taxonomy" id="301880"/>
    <lineage>
        <taxon>Eukaryota</taxon>
        <taxon>Viridiplantae</taxon>
        <taxon>Streptophyta</taxon>
        <taxon>Embryophyta</taxon>
        <taxon>Tracheophyta</taxon>
        <taxon>Spermatophyta</taxon>
        <taxon>Magnoliopsida</taxon>
        <taxon>eudicotyledons</taxon>
        <taxon>Gunneridae</taxon>
        <taxon>Pentapetalae</taxon>
        <taxon>asterids</taxon>
        <taxon>campanulids</taxon>
        <taxon>Asterales</taxon>
        <taxon>Asteraceae</taxon>
        <taxon>Asteroideae</taxon>
        <taxon>Anthemideae</taxon>
        <taxon>Anthemidinae</taxon>
        <taxon>Tanacetum</taxon>
    </lineage>
</organism>
<dbReference type="SMART" id="SM00343">
    <property type="entry name" value="ZnF_C2HC"/>
    <property type="match status" value="1"/>
</dbReference>
<feature type="domain" description="CCHC-type" evidence="3">
    <location>
        <begin position="384"/>
        <end position="400"/>
    </location>
</feature>